<reference evidence="3" key="1">
    <citation type="submission" date="2021-09" db="EMBL/GenBank/DDBJ databases">
        <authorList>
            <consortium name="AG Swart"/>
            <person name="Singh M."/>
            <person name="Singh A."/>
            <person name="Seah K."/>
            <person name="Emmerich C."/>
        </authorList>
    </citation>
    <scope>NUCLEOTIDE SEQUENCE</scope>
    <source>
        <strain evidence="3">ATCC30299</strain>
    </source>
</reference>
<evidence type="ECO:0000256" key="2">
    <source>
        <dbReference type="SAM" id="MobiDB-lite"/>
    </source>
</evidence>
<evidence type="ECO:0000313" key="3">
    <source>
        <dbReference type="EMBL" id="CAG9323841.1"/>
    </source>
</evidence>
<dbReference type="InterPro" id="IPR011011">
    <property type="entry name" value="Znf_FYVE_PHD"/>
</dbReference>
<dbReference type="AlphaFoldDB" id="A0AAU9JDV7"/>
<organism evidence="3 4">
    <name type="scientific">Blepharisma stoltei</name>
    <dbReference type="NCBI Taxonomy" id="1481888"/>
    <lineage>
        <taxon>Eukaryota</taxon>
        <taxon>Sar</taxon>
        <taxon>Alveolata</taxon>
        <taxon>Ciliophora</taxon>
        <taxon>Postciliodesmatophora</taxon>
        <taxon>Heterotrichea</taxon>
        <taxon>Heterotrichida</taxon>
        <taxon>Blepharismidae</taxon>
        <taxon>Blepharisma</taxon>
    </lineage>
</organism>
<protein>
    <recommendedName>
        <fullName evidence="5">FYVE-type domain-containing protein</fullName>
    </recommendedName>
</protein>
<evidence type="ECO:0000256" key="1">
    <source>
        <dbReference type="SAM" id="Coils"/>
    </source>
</evidence>
<feature type="region of interest" description="Disordered" evidence="2">
    <location>
        <begin position="1"/>
        <end position="27"/>
    </location>
</feature>
<sequence length="293" mass="34091">MEDTKTQVLTPSSPSFKKLFSKKPPRSSNLNAHCHICNLQFSSIHKGFECSVCKKGVCKEHILVRTAMTLLPICDDCERSRIKKEIARELAPQYKSLKGDMNWMLKEKEKIKTEITGKYEIISRLEIQMKNNEKTYAQRLENFEKKIEEENEREKTVQNVIESLKNALTESQNSEEQMKRKNEIKAEEIKTHIEEIKEMKESEEKFLNNIDEINKNLRNTIPATKIKSIACSKCYEALKETFKEKYMDALRNEGRESLLASFILKASVKPTEGTKRARIESITRETCKQCLLM</sequence>
<keyword evidence="1" id="KW-0175">Coiled coil</keyword>
<keyword evidence="4" id="KW-1185">Reference proteome</keyword>
<accession>A0AAU9JDV7</accession>
<feature type="coiled-coil region" evidence="1">
    <location>
        <begin position="133"/>
        <end position="216"/>
    </location>
</feature>
<gene>
    <name evidence="3" type="ORF">BSTOLATCC_MIC34877</name>
</gene>
<comment type="caution">
    <text evidence="3">The sequence shown here is derived from an EMBL/GenBank/DDBJ whole genome shotgun (WGS) entry which is preliminary data.</text>
</comment>
<evidence type="ECO:0000313" key="4">
    <source>
        <dbReference type="Proteomes" id="UP001162131"/>
    </source>
</evidence>
<dbReference type="SUPFAM" id="SSF57903">
    <property type="entry name" value="FYVE/PHD zinc finger"/>
    <property type="match status" value="1"/>
</dbReference>
<feature type="compositionally biased region" description="Polar residues" evidence="2">
    <location>
        <begin position="1"/>
        <end position="10"/>
    </location>
</feature>
<dbReference type="EMBL" id="CAJZBQ010000035">
    <property type="protein sequence ID" value="CAG9323841.1"/>
    <property type="molecule type" value="Genomic_DNA"/>
</dbReference>
<name>A0AAU9JDV7_9CILI</name>
<evidence type="ECO:0008006" key="5">
    <source>
        <dbReference type="Google" id="ProtNLM"/>
    </source>
</evidence>
<dbReference type="Proteomes" id="UP001162131">
    <property type="component" value="Unassembled WGS sequence"/>
</dbReference>
<proteinExistence type="predicted"/>